<evidence type="ECO:0000313" key="2">
    <source>
        <dbReference type="EMBL" id="RRT48170.1"/>
    </source>
</evidence>
<accession>A0A426Y8Z2</accession>
<reference evidence="2 3" key="1">
    <citation type="journal article" date="2014" name="Agronomy (Basel)">
        <title>A Draft Genome Sequence for Ensete ventricosum, the Drought-Tolerant Tree Against Hunger.</title>
        <authorList>
            <person name="Harrison J."/>
            <person name="Moore K.A."/>
            <person name="Paszkiewicz K."/>
            <person name="Jones T."/>
            <person name="Grant M."/>
            <person name="Ambacheew D."/>
            <person name="Muzemil S."/>
            <person name="Studholme D.J."/>
        </authorList>
    </citation>
    <scope>NUCLEOTIDE SEQUENCE [LARGE SCALE GENOMIC DNA]</scope>
</reference>
<dbReference type="EMBL" id="AMZH03014124">
    <property type="protein sequence ID" value="RRT48170.1"/>
    <property type="molecule type" value="Genomic_DNA"/>
</dbReference>
<organism evidence="2 3">
    <name type="scientific">Ensete ventricosum</name>
    <name type="common">Abyssinian banana</name>
    <name type="synonym">Musa ensete</name>
    <dbReference type="NCBI Taxonomy" id="4639"/>
    <lineage>
        <taxon>Eukaryota</taxon>
        <taxon>Viridiplantae</taxon>
        <taxon>Streptophyta</taxon>
        <taxon>Embryophyta</taxon>
        <taxon>Tracheophyta</taxon>
        <taxon>Spermatophyta</taxon>
        <taxon>Magnoliopsida</taxon>
        <taxon>Liliopsida</taxon>
        <taxon>Zingiberales</taxon>
        <taxon>Musaceae</taxon>
        <taxon>Ensete</taxon>
    </lineage>
</organism>
<gene>
    <name evidence="2" type="ORF">B296_00043978</name>
</gene>
<feature type="region of interest" description="Disordered" evidence="1">
    <location>
        <begin position="40"/>
        <end position="77"/>
    </location>
</feature>
<feature type="compositionally biased region" description="Basic and acidic residues" evidence="1">
    <location>
        <begin position="40"/>
        <end position="53"/>
    </location>
</feature>
<feature type="region of interest" description="Disordered" evidence="1">
    <location>
        <begin position="16"/>
        <end position="35"/>
    </location>
</feature>
<sequence length="322" mass="35043">MAPQWPESFGLLGRNRHHLLSPSPPLHPQPIATVPSFLPLHRDQKGKERERSAGKSKWTEINSNSSSSSGAPQHGTETLAEGEDILREIQSSMWRWGPPCFCSLWVGRPSSSSSFLAACLFCCRHFDHRHRWDLFRTDLSIPMATPLQPQIPTSSRTLNKTTKTLTLSSPKSPTLLIPIPIPACGGVVLVGPTPSNQVVGFSSPLSPWWVGGREGGKGVGVAGIMHPSPTTTATRSVGQPTKMTRLPPHPPPASVLCGEEVAASRMHVGPHRPPPPLCMMTSPVDISAHLRWDPRVAFFLDMLREPNLPLDPSDPTPTALRS</sequence>
<dbReference type="Proteomes" id="UP000287651">
    <property type="component" value="Unassembled WGS sequence"/>
</dbReference>
<protein>
    <submittedName>
        <fullName evidence="2">Uncharacterized protein</fullName>
    </submittedName>
</protein>
<comment type="caution">
    <text evidence="2">The sequence shown here is derived from an EMBL/GenBank/DDBJ whole genome shotgun (WGS) entry which is preliminary data.</text>
</comment>
<dbReference type="AlphaFoldDB" id="A0A426Y8Z2"/>
<evidence type="ECO:0000313" key="3">
    <source>
        <dbReference type="Proteomes" id="UP000287651"/>
    </source>
</evidence>
<evidence type="ECO:0000256" key="1">
    <source>
        <dbReference type="SAM" id="MobiDB-lite"/>
    </source>
</evidence>
<name>A0A426Y8Z2_ENSVE</name>
<proteinExistence type="predicted"/>